<evidence type="ECO:0000256" key="5">
    <source>
        <dbReference type="SAM" id="MobiDB-lite"/>
    </source>
</evidence>
<feature type="compositionally biased region" description="Acidic residues" evidence="5">
    <location>
        <begin position="198"/>
        <end position="215"/>
    </location>
</feature>
<feature type="domain" description="CCDC113/CCDC96 coiled-coil" evidence="6">
    <location>
        <begin position="361"/>
        <end position="533"/>
    </location>
</feature>
<protein>
    <recommendedName>
        <fullName evidence="6">CCDC113/CCDC96 coiled-coil domain-containing protein</fullName>
    </recommendedName>
</protein>
<evidence type="ECO:0000313" key="7">
    <source>
        <dbReference type="EMBL" id="KAG9479751.1"/>
    </source>
</evidence>
<dbReference type="AlphaFoldDB" id="A0A8J6K5A7"/>
<dbReference type="GO" id="GO:0036064">
    <property type="term" value="C:ciliary basal body"/>
    <property type="evidence" value="ECO:0007669"/>
    <property type="project" value="TreeGrafter"/>
</dbReference>
<organism evidence="7 8">
    <name type="scientific">Eleutherodactylus coqui</name>
    <name type="common">Puerto Rican coqui</name>
    <dbReference type="NCBI Taxonomy" id="57060"/>
    <lineage>
        <taxon>Eukaryota</taxon>
        <taxon>Metazoa</taxon>
        <taxon>Chordata</taxon>
        <taxon>Craniata</taxon>
        <taxon>Vertebrata</taxon>
        <taxon>Euteleostomi</taxon>
        <taxon>Amphibia</taxon>
        <taxon>Batrachia</taxon>
        <taxon>Anura</taxon>
        <taxon>Neobatrachia</taxon>
        <taxon>Hyloidea</taxon>
        <taxon>Eleutherodactylidae</taxon>
        <taxon>Eleutherodactylinae</taxon>
        <taxon>Eleutherodactylus</taxon>
        <taxon>Eleutherodactylus</taxon>
    </lineage>
</organism>
<keyword evidence="8" id="KW-1185">Reference proteome</keyword>
<evidence type="ECO:0000256" key="1">
    <source>
        <dbReference type="ARBA" id="ARBA00004138"/>
    </source>
</evidence>
<feature type="region of interest" description="Disordered" evidence="5">
    <location>
        <begin position="1"/>
        <end position="215"/>
    </location>
</feature>
<feature type="coiled-coil region" evidence="4">
    <location>
        <begin position="271"/>
        <end position="309"/>
    </location>
</feature>
<feature type="compositionally biased region" description="Polar residues" evidence="5">
    <location>
        <begin position="9"/>
        <end position="28"/>
    </location>
</feature>
<feature type="compositionally biased region" description="Polar residues" evidence="5">
    <location>
        <begin position="96"/>
        <end position="113"/>
    </location>
</feature>
<dbReference type="Proteomes" id="UP000770717">
    <property type="component" value="Unassembled WGS sequence"/>
</dbReference>
<dbReference type="GO" id="GO:0005930">
    <property type="term" value="C:axoneme"/>
    <property type="evidence" value="ECO:0007669"/>
    <property type="project" value="TreeGrafter"/>
</dbReference>
<dbReference type="EMBL" id="WNTK01000007">
    <property type="protein sequence ID" value="KAG9479751.1"/>
    <property type="molecule type" value="Genomic_DNA"/>
</dbReference>
<proteinExistence type="predicted"/>
<reference evidence="7" key="1">
    <citation type="thesis" date="2020" institute="ProQuest LLC" country="789 East Eisenhower Parkway, Ann Arbor, MI, USA">
        <title>Comparative Genomics and Chromosome Evolution.</title>
        <authorList>
            <person name="Mudd A.B."/>
        </authorList>
    </citation>
    <scope>NUCLEOTIDE SEQUENCE</scope>
    <source>
        <strain evidence="7">HN-11 Male</strain>
        <tissue evidence="7">Kidney and liver</tissue>
    </source>
</reference>
<sequence length="550" mass="62398">MQEGAGERGTSQEGTGESNAGERGTSQEGTRKPGASELGASQEGTRESNAEERGTSQESTGEPHASEQGASQEGTGESQAGERGTSQEGTRESRASEQVASQEGTGERGTSQEGTRDPSAVQIGDIEPSSTLEEDGKTGILENSSLLQQGEKLGGSSEEPSQPHSETEEYATIPKEDEQETDQEPLPEPKGHIQPLLEEWEEGEVEQSQDSEPWEMVDDERLREELTQEYHALVQDRDKILQQNGQLQHKLYEYFRKKKGEETRPETSKSAADQEQRYLKYLTTLEEMRNKYQEEAALHQQQIEDLSALCQEVVGKVNKEWTAFQEQKKKVALYSLSKRGAGKHAASSLIQEIELLQSREDRKEKDVIQVRLENIKLKNQIRRYECTLRSKEELAEGLHLIDFEQLKIENQTYNEKIEERNEELLKLRKKITNTVQVLTHVKEKLQFVQAENQQQEEKLMGLEGIMGKKRDILTKTKQARDSLRMDNLNLKQKCGLLGNKVLLRDFEDKVDTTEELRQTLENLKRHHAELTLSSKGLMKKIHEAKLVMED</sequence>
<comment type="subcellular location">
    <subcellularLocation>
        <location evidence="1">Cell projection</location>
        <location evidence="1">Cilium</location>
    </subcellularLocation>
</comment>
<dbReference type="GO" id="GO:0060271">
    <property type="term" value="P:cilium assembly"/>
    <property type="evidence" value="ECO:0007669"/>
    <property type="project" value="TreeGrafter"/>
</dbReference>
<dbReference type="PANTHER" id="PTHR15654:SF1">
    <property type="entry name" value="COILED-COIL DOMAIN-CONTAINING PROTEIN 96"/>
    <property type="match status" value="1"/>
</dbReference>
<evidence type="ECO:0000313" key="8">
    <source>
        <dbReference type="Proteomes" id="UP000770717"/>
    </source>
</evidence>
<keyword evidence="2 4" id="KW-0175">Coiled coil</keyword>
<dbReference type="InterPro" id="IPR051885">
    <property type="entry name" value="CC_CF"/>
</dbReference>
<accession>A0A8J6K5A7</accession>
<evidence type="ECO:0000256" key="4">
    <source>
        <dbReference type="SAM" id="Coils"/>
    </source>
</evidence>
<feature type="coiled-coil region" evidence="4">
    <location>
        <begin position="346"/>
        <end position="465"/>
    </location>
</feature>
<feature type="compositionally biased region" description="Polar residues" evidence="5">
    <location>
        <begin position="68"/>
        <end position="88"/>
    </location>
</feature>
<dbReference type="PANTHER" id="PTHR15654">
    <property type="entry name" value="COILED-COIL DOMAIN-CONTAINING PROTEIN 113-RELATED"/>
    <property type="match status" value="1"/>
</dbReference>
<feature type="compositionally biased region" description="Basic and acidic residues" evidence="5">
    <location>
        <begin position="44"/>
        <end position="55"/>
    </location>
</feature>
<dbReference type="OrthoDB" id="10254794at2759"/>
<gene>
    <name evidence="7" type="ORF">GDO78_011665</name>
</gene>
<evidence type="ECO:0000259" key="6">
    <source>
        <dbReference type="Pfam" id="PF13870"/>
    </source>
</evidence>
<dbReference type="Pfam" id="PF13870">
    <property type="entry name" value="CCDC113_CCDC96_CC"/>
    <property type="match status" value="1"/>
</dbReference>
<feature type="coiled-coil region" evidence="4">
    <location>
        <begin position="503"/>
        <end position="533"/>
    </location>
</feature>
<name>A0A8J6K5A7_ELECQ</name>
<evidence type="ECO:0000256" key="2">
    <source>
        <dbReference type="ARBA" id="ARBA00023054"/>
    </source>
</evidence>
<dbReference type="InterPro" id="IPR025254">
    <property type="entry name" value="CCDC113/CCDC96_CC"/>
</dbReference>
<comment type="caution">
    <text evidence="7">The sequence shown here is derived from an EMBL/GenBank/DDBJ whole genome shotgun (WGS) entry which is preliminary data.</text>
</comment>
<evidence type="ECO:0000256" key="3">
    <source>
        <dbReference type="ARBA" id="ARBA00023273"/>
    </source>
</evidence>
<keyword evidence="3" id="KW-0966">Cell projection</keyword>